<evidence type="ECO:0000256" key="9">
    <source>
        <dbReference type="ARBA" id="ARBA00023136"/>
    </source>
</evidence>
<comment type="caution">
    <text evidence="15">The sequence shown here is derived from an EMBL/GenBank/DDBJ whole genome shotgun (WGS) entry which is preliminary data.</text>
</comment>
<keyword evidence="8 13" id="KW-0798">TonB box</keyword>
<organism evidence="15 16">
    <name type="scientific">Thauera mechernichensis</name>
    <dbReference type="NCBI Taxonomy" id="82788"/>
    <lineage>
        <taxon>Bacteria</taxon>
        <taxon>Pseudomonadati</taxon>
        <taxon>Pseudomonadota</taxon>
        <taxon>Betaproteobacteria</taxon>
        <taxon>Rhodocyclales</taxon>
        <taxon>Zoogloeaceae</taxon>
        <taxon>Thauera</taxon>
    </lineage>
</organism>
<dbReference type="PROSITE" id="PS52016">
    <property type="entry name" value="TONB_DEPENDENT_REC_3"/>
    <property type="match status" value="1"/>
</dbReference>
<dbReference type="RefSeq" id="WP_002938738.1">
    <property type="nucleotide sequence ID" value="NZ_JBHTMC010000020.1"/>
</dbReference>
<dbReference type="SMART" id="SM00965">
    <property type="entry name" value="STN"/>
    <property type="match status" value="1"/>
</dbReference>
<dbReference type="Pfam" id="PF07660">
    <property type="entry name" value="STN"/>
    <property type="match status" value="1"/>
</dbReference>
<dbReference type="PANTHER" id="PTHR32552">
    <property type="entry name" value="FERRICHROME IRON RECEPTOR-RELATED"/>
    <property type="match status" value="1"/>
</dbReference>
<protein>
    <submittedName>
        <fullName evidence="15">TonB-dependent siderophore receptor</fullName>
    </submittedName>
</protein>
<dbReference type="EMBL" id="JBHTMC010000020">
    <property type="protein sequence ID" value="MFD1263863.1"/>
    <property type="molecule type" value="Genomic_DNA"/>
</dbReference>
<keyword evidence="3 12" id="KW-0813">Transport</keyword>
<evidence type="ECO:0000256" key="3">
    <source>
        <dbReference type="ARBA" id="ARBA00022448"/>
    </source>
</evidence>
<evidence type="ECO:0000313" key="16">
    <source>
        <dbReference type="Proteomes" id="UP001597158"/>
    </source>
</evidence>
<dbReference type="InterPro" id="IPR037066">
    <property type="entry name" value="Plug_dom_sf"/>
</dbReference>
<dbReference type="CDD" id="cd01347">
    <property type="entry name" value="ligand_gated_channel"/>
    <property type="match status" value="1"/>
</dbReference>
<gene>
    <name evidence="15" type="ORF">ACFQ4M_09720</name>
</gene>
<keyword evidence="10 15" id="KW-0675">Receptor</keyword>
<evidence type="ECO:0000256" key="10">
    <source>
        <dbReference type="ARBA" id="ARBA00023170"/>
    </source>
</evidence>
<dbReference type="InterPro" id="IPR010105">
    <property type="entry name" value="TonB_sidphr_rcpt"/>
</dbReference>
<evidence type="ECO:0000256" key="12">
    <source>
        <dbReference type="PROSITE-ProRule" id="PRU01360"/>
    </source>
</evidence>
<keyword evidence="9 12" id="KW-0472">Membrane</keyword>
<keyword evidence="4 12" id="KW-1134">Transmembrane beta strand</keyword>
<evidence type="ECO:0000259" key="14">
    <source>
        <dbReference type="SMART" id="SM00965"/>
    </source>
</evidence>
<dbReference type="InterPro" id="IPR011662">
    <property type="entry name" value="Secretin/TonB_short_N"/>
</dbReference>
<keyword evidence="5" id="KW-0410">Iron transport</keyword>
<evidence type="ECO:0000256" key="2">
    <source>
        <dbReference type="ARBA" id="ARBA00009810"/>
    </source>
</evidence>
<proteinExistence type="inferred from homology"/>
<evidence type="ECO:0000256" key="5">
    <source>
        <dbReference type="ARBA" id="ARBA00022496"/>
    </source>
</evidence>
<accession>A0ABW3WF57</accession>
<dbReference type="SUPFAM" id="SSF56935">
    <property type="entry name" value="Porins"/>
    <property type="match status" value="1"/>
</dbReference>
<keyword evidence="11 12" id="KW-0998">Cell outer membrane</keyword>
<sequence length="809" mass="87722">MSRHPTSQATRRKPSPRFALRPTAVAVHLLLAGAAIGGWVGAAQAQPATAASTRSYNIPAGPLNVVLTRFLGESGVLLSGSTELAQGKQSPGVQGNLTPKAGLAALLAGTGLQAVADAQGRYVLRVAPVDDKRGEATLPTVTVKGDISTQHSHLAYLSKRAASGALGTKSVLDTPFSITVVDNNEIIERGAKSIGQIFFSDPSVYTPTPSFNVDWWGTRIRGLPVRNTYVDDISMVLSWGGDFPTEVIDSVSALKGLTGFMYGFGTPGGALSYQLKRPSQTPETSLSVGYRNPKLFTAHVDTSHNIDGDLAIRANFATEQGTAYNTSEINRNVVSLAVDKQLGGSLLWQTTLVYEDSKIKGEPFQFYLSEYDVAGSGGRMPTPTYDYRNININNAYYKTETLLASTGVKWQIDDQWKLDYQLGFSRKNHRSNKAFADLLNSAGDYSGGIYNFAGRHDTLFTQAMLQGTVSAFGMKHELVAGLGLQKTETSYSNFRYPDNDFQGNIHVSQPYRVSHTLDFSLNPASPEVVQKNVFLSDTVHFNERWQAIAGLRFTDYHNKAGYRTRETTPTLALIYKPDAQTSLYGSYVEGLEPGSRVGDIYANAGELLPATISKQAEVGIKGQANTFDYSAAIFRIERANQIDVVRGGERYRTQDGLVLYQGAELSGAYQFTRNLNLGMGATYLDATIDKVSAASAAIEGNTPANAPKWQVVGHAQYKVPNISGLSIHGAARYFGATYNDNKNLLTVPSRTIVNAGFSYDFDVQGHALTLIGNINNVFNKKYWASGGWEEGSSNIGEARNVSLVLRAQF</sequence>
<dbReference type="Pfam" id="PF07715">
    <property type="entry name" value="Plug"/>
    <property type="match status" value="1"/>
</dbReference>
<dbReference type="InterPro" id="IPR000531">
    <property type="entry name" value="Beta-barrel_TonB"/>
</dbReference>
<dbReference type="InterPro" id="IPR036942">
    <property type="entry name" value="Beta-barrel_TonB_sf"/>
</dbReference>
<evidence type="ECO:0000256" key="1">
    <source>
        <dbReference type="ARBA" id="ARBA00004571"/>
    </source>
</evidence>
<dbReference type="Gene3D" id="2.170.130.10">
    <property type="entry name" value="TonB-dependent receptor, plug domain"/>
    <property type="match status" value="1"/>
</dbReference>
<evidence type="ECO:0000256" key="7">
    <source>
        <dbReference type="ARBA" id="ARBA00023004"/>
    </source>
</evidence>
<keyword evidence="16" id="KW-1185">Reference proteome</keyword>
<evidence type="ECO:0000256" key="6">
    <source>
        <dbReference type="ARBA" id="ARBA00022692"/>
    </source>
</evidence>
<dbReference type="Proteomes" id="UP001597158">
    <property type="component" value="Unassembled WGS sequence"/>
</dbReference>
<dbReference type="InterPro" id="IPR012910">
    <property type="entry name" value="Plug_dom"/>
</dbReference>
<comment type="similarity">
    <text evidence="2 12 13">Belongs to the TonB-dependent receptor family.</text>
</comment>
<dbReference type="PANTHER" id="PTHR32552:SF82">
    <property type="entry name" value="FCUA PROTEIN"/>
    <property type="match status" value="1"/>
</dbReference>
<reference evidence="16" key="1">
    <citation type="journal article" date="2019" name="Int. J. Syst. Evol. Microbiol.">
        <title>The Global Catalogue of Microorganisms (GCM) 10K type strain sequencing project: providing services to taxonomists for standard genome sequencing and annotation.</title>
        <authorList>
            <consortium name="The Broad Institute Genomics Platform"/>
            <consortium name="The Broad Institute Genome Sequencing Center for Infectious Disease"/>
            <person name="Wu L."/>
            <person name="Ma J."/>
        </authorList>
    </citation>
    <scope>NUCLEOTIDE SEQUENCE [LARGE SCALE GENOMIC DNA]</scope>
    <source>
        <strain evidence="16">CCUG 48884</strain>
    </source>
</reference>
<evidence type="ECO:0000256" key="8">
    <source>
        <dbReference type="ARBA" id="ARBA00023077"/>
    </source>
</evidence>
<comment type="subcellular location">
    <subcellularLocation>
        <location evidence="1 12">Cell outer membrane</location>
        <topology evidence="1 12">Multi-pass membrane protein</topology>
    </subcellularLocation>
</comment>
<dbReference type="Gene3D" id="3.55.50.30">
    <property type="match status" value="1"/>
</dbReference>
<dbReference type="InterPro" id="IPR039426">
    <property type="entry name" value="TonB-dep_rcpt-like"/>
</dbReference>
<evidence type="ECO:0000256" key="11">
    <source>
        <dbReference type="ARBA" id="ARBA00023237"/>
    </source>
</evidence>
<dbReference type="Pfam" id="PF00593">
    <property type="entry name" value="TonB_dep_Rec_b-barrel"/>
    <property type="match status" value="1"/>
</dbReference>
<name>A0ABW3WF57_9RHOO</name>
<dbReference type="NCBIfam" id="TIGR01783">
    <property type="entry name" value="TonB-siderophor"/>
    <property type="match status" value="1"/>
</dbReference>
<evidence type="ECO:0000256" key="4">
    <source>
        <dbReference type="ARBA" id="ARBA00022452"/>
    </source>
</evidence>
<evidence type="ECO:0000313" key="15">
    <source>
        <dbReference type="EMBL" id="MFD1263863.1"/>
    </source>
</evidence>
<feature type="domain" description="Secretin/TonB short N-terminal" evidence="14">
    <location>
        <begin position="76"/>
        <end position="127"/>
    </location>
</feature>
<evidence type="ECO:0000256" key="13">
    <source>
        <dbReference type="RuleBase" id="RU003357"/>
    </source>
</evidence>
<keyword evidence="6 12" id="KW-0812">Transmembrane</keyword>
<keyword evidence="5" id="KW-0406">Ion transport</keyword>
<dbReference type="Gene3D" id="2.40.170.20">
    <property type="entry name" value="TonB-dependent receptor, beta-barrel domain"/>
    <property type="match status" value="1"/>
</dbReference>
<keyword evidence="7" id="KW-0408">Iron</keyword>